<dbReference type="SMART" id="SM00530">
    <property type="entry name" value="HTH_XRE"/>
    <property type="match status" value="1"/>
</dbReference>
<dbReference type="InterPro" id="IPR010982">
    <property type="entry name" value="Lambda_DNA-bd_dom_sf"/>
</dbReference>
<dbReference type="SUPFAM" id="SSF47413">
    <property type="entry name" value="lambda repressor-like DNA-binding domains"/>
    <property type="match status" value="1"/>
</dbReference>
<dbReference type="Pfam" id="PF19054">
    <property type="entry name" value="DUF5753"/>
    <property type="match status" value="1"/>
</dbReference>
<organism evidence="2 3">
    <name type="scientific">Streptomyces blastmyceticus</name>
    <dbReference type="NCBI Taxonomy" id="68180"/>
    <lineage>
        <taxon>Bacteria</taxon>
        <taxon>Bacillati</taxon>
        <taxon>Actinomycetota</taxon>
        <taxon>Actinomycetes</taxon>
        <taxon>Kitasatosporales</taxon>
        <taxon>Streptomycetaceae</taxon>
        <taxon>Streptomyces</taxon>
    </lineage>
</organism>
<reference evidence="3" key="1">
    <citation type="journal article" date="2019" name="Int. J. Syst. Evol. Microbiol.">
        <title>The Global Catalogue of Microorganisms (GCM) 10K type strain sequencing project: providing services to taxonomists for standard genome sequencing and annotation.</title>
        <authorList>
            <consortium name="The Broad Institute Genomics Platform"/>
            <consortium name="The Broad Institute Genome Sequencing Center for Infectious Disease"/>
            <person name="Wu L."/>
            <person name="Ma J."/>
        </authorList>
    </citation>
    <scope>NUCLEOTIDE SEQUENCE [LARGE SCALE GENOMIC DNA]</scope>
    <source>
        <strain evidence="3">JCM 4565</strain>
    </source>
</reference>
<gene>
    <name evidence="2" type="ORF">GCM10010319_14160</name>
</gene>
<keyword evidence="3" id="KW-1185">Reference proteome</keyword>
<evidence type="ECO:0000313" key="2">
    <source>
        <dbReference type="EMBL" id="GAA0339345.1"/>
    </source>
</evidence>
<protein>
    <submittedName>
        <fullName evidence="2">Helix-turn-helix transcriptional regulator</fullName>
    </submittedName>
</protein>
<dbReference type="RefSeq" id="WP_344116975.1">
    <property type="nucleotide sequence ID" value="NZ_BAAABW010000008.1"/>
</dbReference>
<dbReference type="CDD" id="cd00093">
    <property type="entry name" value="HTH_XRE"/>
    <property type="match status" value="1"/>
</dbReference>
<evidence type="ECO:0000313" key="3">
    <source>
        <dbReference type="Proteomes" id="UP001500063"/>
    </source>
</evidence>
<name>A0ABP3G904_9ACTN</name>
<accession>A0ABP3G904</accession>
<dbReference type="Proteomes" id="UP001500063">
    <property type="component" value="Unassembled WGS sequence"/>
</dbReference>
<sequence length="269" mass="30212">MGELSQPPMAWRLSGNQVKLWRTEANVSREELAEEAGYGPETIKSMEQGRRRPTRHLLEIADEMCGAKGKLVAAHPYLEPDRALVRTDEYMAIEAEAIAFDWYEVLLIPGLLQTEEYARVLMSSHCPPVDDNTVEARVVARLERRELLKKTTTLFSFVIHEAALRGMVGGPEVMRGQLHHLVGVGELRNVSIQVLGIGQGAVPGIDGPFILLETSDHRHYCYGEAQVGSMLHADPERASALRKRHPMIRMRALDEVDSARFIRRVAEEL</sequence>
<dbReference type="InterPro" id="IPR043917">
    <property type="entry name" value="DUF5753"/>
</dbReference>
<dbReference type="PROSITE" id="PS50943">
    <property type="entry name" value="HTH_CROC1"/>
    <property type="match status" value="1"/>
</dbReference>
<feature type="domain" description="HTH cro/C1-type" evidence="1">
    <location>
        <begin position="18"/>
        <end position="59"/>
    </location>
</feature>
<dbReference type="InterPro" id="IPR001387">
    <property type="entry name" value="Cro/C1-type_HTH"/>
</dbReference>
<comment type="caution">
    <text evidence="2">The sequence shown here is derived from an EMBL/GenBank/DDBJ whole genome shotgun (WGS) entry which is preliminary data.</text>
</comment>
<dbReference type="Pfam" id="PF13560">
    <property type="entry name" value="HTH_31"/>
    <property type="match status" value="1"/>
</dbReference>
<dbReference type="Gene3D" id="1.10.260.40">
    <property type="entry name" value="lambda repressor-like DNA-binding domains"/>
    <property type="match status" value="1"/>
</dbReference>
<dbReference type="EMBL" id="BAAABW010000008">
    <property type="protein sequence ID" value="GAA0339345.1"/>
    <property type="molecule type" value="Genomic_DNA"/>
</dbReference>
<evidence type="ECO:0000259" key="1">
    <source>
        <dbReference type="PROSITE" id="PS50943"/>
    </source>
</evidence>
<proteinExistence type="predicted"/>